<dbReference type="InterPro" id="IPR006143">
    <property type="entry name" value="RND_pump_MFP"/>
</dbReference>
<name>A0A1F5YCM6_9BACT</name>
<dbReference type="AlphaFoldDB" id="A0A1F5YCM6"/>
<dbReference type="InterPro" id="IPR058625">
    <property type="entry name" value="MdtA-like_BSH"/>
</dbReference>
<feature type="non-terminal residue" evidence="6">
    <location>
        <position position="325"/>
    </location>
</feature>
<dbReference type="EMBL" id="MFIW01000066">
    <property type="protein sequence ID" value="OGF97716.1"/>
    <property type="molecule type" value="Genomic_DNA"/>
</dbReference>
<organism evidence="6 7">
    <name type="scientific">Candidatus Glassbacteria bacterium RBG_16_58_8</name>
    <dbReference type="NCBI Taxonomy" id="1817866"/>
    <lineage>
        <taxon>Bacteria</taxon>
        <taxon>Candidatus Glassiibacteriota</taxon>
    </lineage>
</organism>
<comment type="similarity">
    <text evidence="1">Belongs to the membrane fusion protein (MFP) (TC 8.A.1) family.</text>
</comment>
<dbReference type="PANTHER" id="PTHR30469">
    <property type="entry name" value="MULTIDRUG RESISTANCE PROTEIN MDTA"/>
    <property type="match status" value="1"/>
</dbReference>
<keyword evidence="2" id="KW-0175">Coiled coil</keyword>
<dbReference type="GO" id="GO:1990281">
    <property type="term" value="C:efflux pump complex"/>
    <property type="evidence" value="ECO:0007669"/>
    <property type="project" value="TreeGrafter"/>
</dbReference>
<dbReference type="Proteomes" id="UP000179034">
    <property type="component" value="Unassembled WGS sequence"/>
</dbReference>
<dbReference type="Pfam" id="PF25917">
    <property type="entry name" value="BSH_RND"/>
    <property type="match status" value="1"/>
</dbReference>
<dbReference type="NCBIfam" id="TIGR01730">
    <property type="entry name" value="RND_mfp"/>
    <property type="match status" value="1"/>
</dbReference>
<dbReference type="InterPro" id="IPR058624">
    <property type="entry name" value="MdtA-like_HH"/>
</dbReference>
<feature type="domain" description="YknX-like beta-barrel" evidence="5">
    <location>
        <begin position="217"/>
        <end position="298"/>
    </location>
</feature>
<feature type="coiled-coil region" evidence="2">
    <location>
        <begin position="99"/>
        <end position="126"/>
    </location>
</feature>
<dbReference type="SUPFAM" id="SSF111369">
    <property type="entry name" value="HlyD-like secretion proteins"/>
    <property type="match status" value="1"/>
</dbReference>
<comment type="caution">
    <text evidence="6">The sequence shown here is derived from an EMBL/GenBank/DDBJ whole genome shotgun (WGS) entry which is preliminary data.</text>
</comment>
<evidence type="ECO:0000313" key="6">
    <source>
        <dbReference type="EMBL" id="OGF97716.1"/>
    </source>
</evidence>
<dbReference type="Gene3D" id="2.40.30.170">
    <property type="match status" value="1"/>
</dbReference>
<feature type="domain" description="Multidrug resistance protein MdtA-like alpha-helical hairpin" evidence="3">
    <location>
        <begin position="101"/>
        <end position="173"/>
    </location>
</feature>
<dbReference type="Pfam" id="PF25990">
    <property type="entry name" value="Beta-barrel_YknX"/>
    <property type="match status" value="1"/>
</dbReference>
<dbReference type="Gene3D" id="2.40.50.100">
    <property type="match status" value="1"/>
</dbReference>
<evidence type="ECO:0000256" key="2">
    <source>
        <dbReference type="SAM" id="Coils"/>
    </source>
</evidence>
<evidence type="ECO:0000259" key="4">
    <source>
        <dbReference type="Pfam" id="PF25917"/>
    </source>
</evidence>
<evidence type="ECO:0000256" key="1">
    <source>
        <dbReference type="ARBA" id="ARBA00009477"/>
    </source>
</evidence>
<sequence>MKKRSKVFLIALIVIVIAAAGIALKARSPDAVPVTTEKASYSPLRSIVTASGNIVPHKGVDISANIMGEIQKIAIREGDHVEKGDLLIVIDPEFYRSDLRREEANLASAEAELALSRSKYQRAEEIYSKKPAGPDESLISKEEYEGLLAEYRVAQSNFNRVTAQVESARTNLGKTSIYSPIAGVVTSLNVEEGEVAVTGTMNNPGTVLLTVSDLSKMQAEVEVDETDIVNVELGQQAEVTIDAYPDTIFQGFASEIGNSPIISSLGSAGEEAVDFKVVINLNDLPPGLKPGLSTTADIVTKSLERALSIPIQALTMRSAGKSKDG</sequence>
<evidence type="ECO:0000259" key="3">
    <source>
        <dbReference type="Pfam" id="PF25876"/>
    </source>
</evidence>
<protein>
    <submittedName>
        <fullName evidence="6">Uncharacterized protein</fullName>
    </submittedName>
</protein>
<dbReference type="PANTHER" id="PTHR30469:SF33">
    <property type="entry name" value="SLR1207 PROTEIN"/>
    <property type="match status" value="1"/>
</dbReference>
<dbReference type="Pfam" id="PF25876">
    <property type="entry name" value="HH_MFP_RND"/>
    <property type="match status" value="1"/>
</dbReference>
<proteinExistence type="inferred from homology"/>
<feature type="domain" description="Multidrug resistance protein MdtA-like barrel-sandwich hybrid" evidence="4">
    <location>
        <begin position="60"/>
        <end position="202"/>
    </location>
</feature>
<dbReference type="InterPro" id="IPR058636">
    <property type="entry name" value="Beta-barrel_YknX"/>
</dbReference>
<reference evidence="6 7" key="1">
    <citation type="journal article" date="2016" name="Nat. Commun.">
        <title>Thousands of microbial genomes shed light on interconnected biogeochemical processes in an aquifer system.</title>
        <authorList>
            <person name="Anantharaman K."/>
            <person name="Brown C.T."/>
            <person name="Hug L.A."/>
            <person name="Sharon I."/>
            <person name="Castelle C.J."/>
            <person name="Probst A.J."/>
            <person name="Thomas B.C."/>
            <person name="Singh A."/>
            <person name="Wilkins M.J."/>
            <person name="Karaoz U."/>
            <person name="Brodie E.L."/>
            <person name="Williams K.H."/>
            <person name="Hubbard S.S."/>
            <person name="Banfield J.F."/>
        </authorList>
    </citation>
    <scope>NUCLEOTIDE SEQUENCE [LARGE SCALE GENOMIC DNA]</scope>
</reference>
<dbReference type="Gene3D" id="1.10.287.470">
    <property type="entry name" value="Helix hairpin bin"/>
    <property type="match status" value="1"/>
</dbReference>
<evidence type="ECO:0000259" key="5">
    <source>
        <dbReference type="Pfam" id="PF25990"/>
    </source>
</evidence>
<gene>
    <name evidence="6" type="ORF">A2Z06_02845</name>
</gene>
<accession>A0A1F5YCM6</accession>
<evidence type="ECO:0000313" key="7">
    <source>
        <dbReference type="Proteomes" id="UP000179034"/>
    </source>
</evidence>
<dbReference type="GO" id="GO:0015562">
    <property type="term" value="F:efflux transmembrane transporter activity"/>
    <property type="evidence" value="ECO:0007669"/>
    <property type="project" value="TreeGrafter"/>
</dbReference>